<feature type="compositionally biased region" description="Basic residues" evidence="10">
    <location>
        <begin position="434"/>
        <end position="446"/>
    </location>
</feature>
<keyword evidence="4 11" id="KW-0255">Endonuclease</keyword>
<dbReference type="Proteomes" id="UP000283530">
    <property type="component" value="Unassembled WGS sequence"/>
</dbReference>
<dbReference type="PANTHER" id="PTHR11081:SF59">
    <property type="entry name" value="FI23547P1"/>
    <property type="match status" value="1"/>
</dbReference>
<feature type="compositionally biased region" description="Basic and acidic residues" evidence="10">
    <location>
        <begin position="395"/>
        <end position="405"/>
    </location>
</feature>
<keyword evidence="12" id="KW-1185">Reference proteome</keyword>
<dbReference type="PANTHER" id="PTHR11081">
    <property type="entry name" value="FLAP ENDONUCLEASE FAMILY MEMBER"/>
    <property type="match status" value="1"/>
</dbReference>
<feature type="compositionally biased region" description="Low complexity" evidence="10">
    <location>
        <begin position="417"/>
        <end position="428"/>
    </location>
</feature>
<evidence type="ECO:0000256" key="6">
    <source>
        <dbReference type="ARBA" id="ARBA00022801"/>
    </source>
</evidence>
<evidence type="ECO:0000256" key="2">
    <source>
        <dbReference type="ARBA" id="ARBA00022722"/>
    </source>
</evidence>
<dbReference type="InterPro" id="IPR006084">
    <property type="entry name" value="XPG/Rad2"/>
</dbReference>
<dbReference type="FunFam" id="1.10.150.20:FF:000030">
    <property type="entry name" value="Flap endonuclease GEN-like 1"/>
    <property type="match status" value="1"/>
</dbReference>
<evidence type="ECO:0000256" key="1">
    <source>
        <dbReference type="ARBA" id="ARBA00001946"/>
    </source>
</evidence>
<evidence type="ECO:0000256" key="10">
    <source>
        <dbReference type="SAM" id="MobiDB-lite"/>
    </source>
</evidence>
<sequence>MEGLENFQEPVECYLMSDIEAGLGLRRNHLVAISLLAGSDHDLQGVPGIGVETAVRFVQMFSEDEILNRLHEVGKGDTLLLQGGLNANVDCNITTVENFSKDKISSLFIFKRTHLKVACEYCNVYGHEKCTQKPVGFKCECIDCDKDRRSKEQKKHANWQIKVCHKICAEQNFPNNEIIEMYLSQNHGNFDEKNGPSLSWGNPKIGTLVEFLSYHQRWEPSFVRQRMLPMLSTIFLREMASNPNNGLLLCDQYKFHSIQRVKVKYGHQFYLVKWNKATPYASDALYAITNEQADPQQSESDRVDESIDALDDLLDEADVPHILVDDGTWFLLTDENKELVQAAFPEQVEQFLEEKALKEAKLKRKSCKSESPKSSGKQLSITEFYRSSKVMVQAKHGEDQVKNSEDCMESFVKKSKTTSSPLTSGPGTASAKPVRQRPVRRRLQFE</sequence>
<dbReference type="GO" id="GO:0046872">
    <property type="term" value="F:metal ion binding"/>
    <property type="evidence" value="ECO:0007669"/>
    <property type="project" value="UniProtKB-KW"/>
</dbReference>
<evidence type="ECO:0000313" key="11">
    <source>
        <dbReference type="EMBL" id="RWR89342.1"/>
    </source>
</evidence>
<keyword evidence="8" id="KW-0234">DNA repair</keyword>
<evidence type="ECO:0000256" key="9">
    <source>
        <dbReference type="ARBA" id="ARBA00038112"/>
    </source>
</evidence>
<name>A0A443PEZ7_9MAGN</name>
<evidence type="ECO:0000256" key="8">
    <source>
        <dbReference type="ARBA" id="ARBA00023204"/>
    </source>
</evidence>
<gene>
    <name evidence="11" type="ORF">CKAN_01839600</name>
</gene>
<evidence type="ECO:0000256" key="3">
    <source>
        <dbReference type="ARBA" id="ARBA00022723"/>
    </source>
</evidence>
<organism evidence="11 12">
    <name type="scientific">Cinnamomum micranthum f. kanehirae</name>
    <dbReference type="NCBI Taxonomy" id="337451"/>
    <lineage>
        <taxon>Eukaryota</taxon>
        <taxon>Viridiplantae</taxon>
        <taxon>Streptophyta</taxon>
        <taxon>Embryophyta</taxon>
        <taxon>Tracheophyta</taxon>
        <taxon>Spermatophyta</taxon>
        <taxon>Magnoliopsida</taxon>
        <taxon>Magnoliidae</taxon>
        <taxon>Laurales</taxon>
        <taxon>Lauraceae</taxon>
        <taxon>Cinnamomum</taxon>
    </lineage>
</organism>
<feature type="region of interest" description="Disordered" evidence="10">
    <location>
        <begin position="395"/>
        <end position="446"/>
    </location>
</feature>
<protein>
    <submittedName>
        <fullName evidence="11">Flap endonuclease GEN-like protein 1</fullName>
    </submittedName>
</protein>
<keyword evidence="2" id="KW-0540">Nuclease</keyword>
<proteinExistence type="inferred from homology"/>
<dbReference type="SUPFAM" id="SSF47807">
    <property type="entry name" value="5' to 3' exonuclease, C-terminal subdomain"/>
    <property type="match status" value="1"/>
</dbReference>
<accession>A0A443PEZ7</accession>
<dbReference type="GO" id="GO:0006281">
    <property type="term" value="P:DNA repair"/>
    <property type="evidence" value="ECO:0007669"/>
    <property type="project" value="UniProtKB-KW"/>
</dbReference>
<comment type="similarity">
    <text evidence="9">Belongs to the XPG/RAD2 endonuclease family. GEN subfamily.</text>
</comment>
<dbReference type="GO" id="GO:0017108">
    <property type="term" value="F:5'-flap endonuclease activity"/>
    <property type="evidence" value="ECO:0007669"/>
    <property type="project" value="TreeGrafter"/>
</dbReference>
<keyword evidence="7" id="KW-0460">Magnesium</keyword>
<keyword evidence="5" id="KW-0227">DNA damage</keyword>
<evidence type="ECO:0000256" key="5">
    <source>
        <dbReference type="ARBA" id="ARBA00022763"/>
    </source>
</evidence>
<evidence type="ECO:0000256" key="4">
    <source>
        <dbReference type="ARBA" id="ARBA00022759"/>
    </source>
</evidence>
<keyword evidence="6" id="KW-0378">Hydrolase</keyword>
<dbReference type="GO" id="GO:0009555">
    <property type="term" value="P:pollen development"/>
    <property type="evidence" value="ECO:0007669"/>
    <property type="project" value="TreeGrafter"/>
</dbReference>
<dbReference type="EMBL" id="QPKB01000007">
    <property type="protein sequence ID" value="RWR89342.1"/>
    <property type="molecule type" value="Genomic_DNA"/>
</dbReference>
<comment type="caution">
    <text evidence="11">The sequence shown here is derived from an EMBL/GenBank/DDBJ whole genome shotgun (WGS) entry which is preliminary data.</text>
</comment>
<dbReference type="InterPro" id="IPR036279">
    <property type="entry name" value="5-3_exonuclease_C_sf"/>
</dbReference>
<dbReference type="Gene3D" id="1.10.150.20">
    <property type="entry name" value="5' to 3' exonuclease, C-terminal subdomain"/>
    <property type="match status" value="1"/>
</dbReference>
<reference evidence="11 12" key="1">
    <citation type="journal article" date="2019" name="Nat. Plants">
        <title>Stout camphor tree genome fills gaps in understanding of flowering plant genome evolution.</title>
        <authorList>
            <person name="Chaw S.M."/>
            <person name="Liu Y.C."/>
            <person name="Wu Y.W."/>
            <person name="Wang H.Y."/>
            <person name="Lin C.I."/>
            <person name="Wu C.S."/>
            <person name="Ke H.M."/>
            <person name="Chang L.Y."/>
            <person name="Hsu C.Y."/>
            <person name="Yang H.T."/>
            <person name="Sudianto E."/>
            <person name="Hsu M.H."/>
            <person name="Wu K.P."/>
            <person name="Wang L.N."/>
            <person name="Leebens-Mack J.H."/>
            <person name="Tsai I.J."/>
        </authorList>
    </citation>
    <scope>NUCLEOTIDE SEQUENCE [LARGE SCALE GENOMIC DNA]</scope>
    <source>
        <strain evidence="12">cv. Chaw 1501</strain>
        <tissue evidence="11">Young leaves</tissue>
    </source>
</reference>
<keyword evidence="3" id="KW-0479">Metal-binding</keyword>
<dbReference type="AlphaFoldDB" id="A0A443PEZ7"/>
<evidence type="ECO:0000256" key="7">
    <source>
        <dbReference type="ARBA" id="ARBA00022842"/>
    </source>
</evidence>
<dbReference type="STRING" id="337451.A0A443PEZ7"/>
<comment type="cofactor">
    <cofactor evidence="1">
        <name>Mg(2+)</name>
        <dbReference type="ChEBI" id="CHEBI:18420"/>
    </cofactor>
</comment>
<evidence type="ECO:0000313" key="12">
    <source>
        <dbReference type="Proteomes" id="UP000283530"/>
    </source>
</evidence>
<dbReference type="OrthoDB" id="2959108at2759"/>